<gene>
    <name evidence="4" type="primary">srp19</name>
    <name evidence="5" type="ORF">TBCH5v1_1792</name>
</gene>
<comment type="subcellular location">
    <subcellularLocation>
        <location evidence="4">Cytoplasm</location>
    </subcellularLocation>
</comment>
<comment type="similarity">
    <text evidence="4">Belongs to the SRP19 family.</text>
</comment>
<keyword evidence="2 4" id="KW-0733">Signal recognition particle</keyword>
<evidence type="ECO:0000256" key="1">
    <source>
        <dbReference type="ARBA" id="ARBA00022490"/>
    </source>
</evidence>
<dbReference type="GO" id="GO:0048500">
    <property type="term" value="C:signal recognition particle"/>
    <property type="evidence" value="ECO:0007669"/>
    <property type="project" value="UniProtKB-UniRule"/>
</dbReference>
<reference evidence="5 6" key="1">
    <citation type="journal article" date="2016" name="Genome Announc.">
        <title>Complete genome sequence of the hyperthermophilic and piezophilic archaeon Thermococcus barophilus Ch5, capable of growth at the expense of hydrogenogenesis from carbon monoxide and formate.</title>
        <authorList>
            <person name="Oger P."/>
            <person name="Sokolova T.G."/>
            <person name="Kozhevnikova D.A."/>
            <person name="Taranov E.A."/>
            <person name="Vannier P."/>
            <person name="Lee H.S."/>
            <person name="Kwon K.K."/>
            <person name="Kang S.G."/>
            <person name="Lee J.H."/>
            <person name="Bonch-Osmolovskaya E.A."/>
            <person name="Lebedinsky A.V."/>
        </authorList>
    </citation>
    <scope>NUCLEOTIDE SEQUENCE [LARGE SCALE GENOMIC DNA]</scope>
    <source>
        <strain evidence="6">Ch5</strain>
    </source>
</reference>
<protein>
    <recommendedName>
        <fullName evidence="4">Signal recognition particle 19 kDa protein</fullName>
        <shortName evidence="4">SRP19</shortName>
    </recommendedName>
</protein>
<dbReference type="InterPro" id="IPR036521">
    <property type="entry name" value="SRP19-like_sf"/>
</dbReference>
<dbReference type="Proteomes" id="UP000066042">
    <property type="component" value="Chromosome"/>
</dbReference>
<evidence type="ECO:0000256" key="2">
    <source>
        <dbReference type="ARBA" id="ARBA00023135"/>
    </source>
</evidence>
<dbReference type="SUPFAM" id="SSF69695">
    <property type="entry name" value="SRP19"/>
    <property type="match status" value="1"/>
</dbReference>
<dbReference type="InterPro" id="IPR002778">
    <property type="entry name" value="Signal_recog_particle_SRP19"/>
</dbReference>
<dbReference type="RefSeq" id="WP_013467792.1">
    <property type="nucleotide sequence ID" value="NZ_CP013050.1"/>
</dbReference>
<name>A0A0S1XD58_THEBA</name>
<dbReference type="GO" id="GO:0006614">
    <property type="term" value="P:SRP-dependent cotranslational protein targeting to membrane"/>
    <property type="evidence" value="ECO:0007669"/>
    <property type="project" value="InterPro"/>
</dbReference>
<dbReference type="Gene3D" id="3.30.56.30">
    <property type="entry name" value="Signal recognition particle, SRP19-like subunit"/>
    <property type="match status" value="1"/>
</dbReference>
<evidence type="ECO:0000313" key="5">
    <source>
        <dbReference type="EMBL" id="ALM75702.1"/>
    </source>
</evidence>
<evidence type="ECO:0000256" key="4">
    <source>
        <dbReference type="HAMAP-Rule" id="MF_00305"/>
    </source>
</evidence>
<dbReference type="GO" id="GO:0008312">
    <property type="term" value="F:7S RNA binding"/>
    <property type="evidence" value="ECO:0007669"/>
    <property type="project" value="UniProtKB-UniRule"/>
</dbReference>
<evidence type="ECO:0000256" key="3">
    <source>
        <dbReference type="ARBA" id="ARBA00023274"/>
    </source>
</evidence>
<comment type="subunit">
    <text evidence="4">Part of the signal recognition particle protein translocation system, which is composed of SRP and FtsY. Archaeal SRP consists of a 7S RNA molecule of 300 nucleotides and two protein subunits: SRP54 and SRP19.</text>
</comment>
<dbReference type="GeneID" id="26137030"/>
<sequence length="103" mass="11996">MRKFVVWASELDARLSRKYGREIPKNLAVESPKLDEIIEAAKILGMKIVKVEWDKLNPRVSGLDETLRAKGMLVIESKYGKSKSLRLIAQKIREFRKSKRRKK</sequence>
<keyword evidence="4" id="KW-0694">RNA-binding</keyword>
<dbReference type="NCBIfam" id="NF002993">
    <property type="entry name" value="PRK03745.1"/>
    <property type="match status" value="1"/>
</dbReference>
<organism evidence="5 6">
    <name type="scientific">Thermococcus barophilus</name>
    <dbReference type="NCBI Taxonomy" id="55802"/>
    <lineage>
        <taxon>Archaea</taxon>
        <taxon>Methanobacteriati</taxon>
        <taxon>Methanobacteriota</taxon>
        <taxon>Thermococci</taxon>
        <taxon>Thermococcales</taxon>
        <taxon>Thermococcaceae</taxon>
        <taxon>Thermococcus</taxon>
    </lineage>
</organism>
<keyword evidence="1 4" id="KW-0963">Cytoplasm</keyword>
<evidence type="ECO:0000313" key="6">
    <source>
        <dbReference type="Proteomes" id="UP000066042"/>
    </source>
</evidence>
<dbReference type="Pfam" id="PF01922">
    <property type="entry name" value="SRP19"/>
    <property type="match status" value="1"/>
</dbReference>
<dbReference type="AlphaFoldDB" id="A0A0S1XD58"/>
<dbReference type="EMBL" id="CP013050">
    <property type="protein sequence ID" value="ALM75702.1"/>
    <property type="molecule type" value="Genomic_DNA"/>
</dbReference>
<dbReference type="InterPro" id="IPR022938">
    <property type="entry name" value="SRP19_arc-type"/>
</dbReference>
<dbReference type="OMA" id="FVVWPSE"/>
<dbReference type="STRING" id="55802.TBCH5v1_1792"/>
<accession>A0A0S1XD58</accession>
<proteinExistence type="inferred from homology"/>
<dbReference type="HAMAP" id="MF_00305">
    <property type="entry name" value="SRP19"/>
    <property type="match status" value="1"/>
</dbReference>
<dbReference type="PATRIC" id="fig|55802.8.peg.1770"/>
<comment type="function">
    <text evidence="4">Involved in targeting and insertion of nascent membrane proteins into the cytoplasmic membrane. Binds directly to 7S RNA and mediates binding of the 54 kDa subunit of the SRP.</text>
</comment>
<dbReference type="GeneID" id="10041835"/>
<keyword evidence="3 4" id="KW-0687">Ribonucleoprotein</keyword>